<comment type="caution">
    <text evidence="7">The sequence shown here is derived from an EMBL/GenBank/DDBJ whole genome shotgun (WGS) entry which is preliminary data.</text>
</comment>
<evidence type="ECO:0000259" key="6">
    <source>
        <dbReference type="Pfam" id="PF13515"/>
    </source>
</evidence>
<keyword evidence="3 5" id="KW-1133">Transmembrane helix</keyword>
<evidence type="ECO:0000256" key="4">
    <source>
        <dbReference type="ARBA" id="ARBA00023136"/>
    </source>
</evidence>
<feature type="transmembrane region" description="Helical" evidence="5">
    <location>
        <begin position="22"/>
        <end position="42"/>
    </location>
</feature>
<accession>A0A501WYR8</accession>
<keyword evidence="8" id="KW-1185">Reference proteome</keyword>
<dbReference type="AlphaFoldDB" id="A0A501WYR8"/>
<dbReference type="InterPro" id="IPR049453">
    <property type="entry name" value="Memb_transporter_dom"/>
</dbReference>
<organism evidence="7 8">
    <name type="scientific">Maribrevibacterium harenarium</name>
    <dbReference type="NCBI Taxonomy" id="2589817"/>
    <lineage>
        <taxon>Bacteria</taxon>
        <taxon>Pseudomonadati</taxon>
        <taxon>Pseudomonadota</taxon>
        <taxon>Gammaproteobacteria</taxon>
        <taxon>Oceanospirillales</taxon>
        <taxon>Oceanospirillaceae</taxon>
        <taxon>Maribrevibacterium</taxon>
    </lineage>
</organism>
<proteinExistence type="predicted"/>
<evidence type="ECO:0000256" key="1">
    <source>
        <dbReference type="ARBA" id="ARBA00004141"/>
    </source>
</evidence>
<feature type="transmembrane region" description="Helical" evidence="5">
    <location>
        <begin position="287"/>
        <end position="306"/>
    </location>
</feature>
<name>A0A501WYR8_9GAMM</name>
<feature type="domain" description="Integral membrane bound transporter" evidence="6">
    <location>
        <begin position="204"/>
        <end position="328"/>
    </location>
</feature>
<comment type="subcellular location">
    <subcellularLocation>
        <location evidence="1">Membrane</location>
        <topology evidence="1">Multi-pass membrane protein</topology>
    </subcellularLocation>
</comment>
<protein>
    <submittedName>
        <fullName evidence="7">FUSC family protein</fullName>
    </submittedName>
</protein>
<dbReference type="EMBL" id="VFRR01000009">
    <property type="protein sequence ID" value="TPE53434.1"/>
    <property type="molecule type" value="Genomic_DNA"/>
</dbReference>
<gene>
    <name evidence="7" type="ORF">FJM67_06415</name>
</gene>
<feature type="transmembrane region" description="Helical" evidence="5">
    <location>
        <begin position="92"/>
        <end position="111"/>
    </location>
</feature>
<keyword evidence="2 5" id="KW-0812">Transmembrane</keyword>
<feature type="transmembrane region" description="Helical" evidence="5">
    <location>
        <begin position="146"/>
        <end position="166"/>
    </location>
</feature>
<evidence type="ECO:0000313" key="8">
    <source>
        <dbReference type="Proteomes" id="UP000315901"/>
    </source>
</evidence>
<feature type="transmembrane region" description="Helical" evidence="5">
    <location>
        <begin position="264"/>
        <end position="280"/>
    </location>
</feature>
<dbReference type="Proteomes" id="UP000315901">
    <property type="component" value="Unassembled WGS sequence"/>
</dbReference>
<feature type="transmembrane region" description="Helical" evidence="5">
    <location>
        <begin position="186"/>
        <end position="210"/>
    </location>
</feature>
<keyword evidence="4 5" id="KW-0472">Membrane</keyword>
<feature type="transmembrane region" description="Helical" evidence="5">
    <location>
        <begin position="312"/>
        <end position="333"/>
    </location>
</feature>
<evidence type="ECO:0000313" key="7">
    <source>
        <dbReference type="EMBL" id="TPE53434.1"/>
    </source>
</evidence>
<dbReference type="Pfam" id="PF13515">
    <property type="entry name" value="FUSC_2"/>
    <property type="match status" value="1"/>
</dbReference>
<dbReference type="OrthoDB" id="581879at2"/>
<dbReference type="RefSeq" id="WP_140587964.1">
    <property type="nucleotide sequence ID" value="NZ_VFRR01000009.1"/>
</dbReference>
<evidence type="ECO:0000256" key="2">
    <source>
        <dbReference type="ARBA" id="ARBA00022692"/>
    </source>
</evidence>
<evidence type="ECO:0000256" key="3">
    <source>
        <dbReference type="ARBA" id="ARBA00022989"/>
    </source>
</evidence>
<evidence type="ECO:0000256" key="5">
    <source>
        <dbReference type="SAM" id="Phobius"/>
    </source>
</evidence>
<reference evidence="7 8" key="1">
    <citation type="submission" date="2019-06" db="EMBL/GenBank/DDBJ databases">
        <title>A novel bacterium of genus Marinomonas, isolated from coastal sand.</title>
        <authorList>
            <person name="Huang H."/>
            <person name="Mo K."/>
            <person name="Hu Y."/>
        </authorList>
    </citation>
    <scope>NUCLEOTIDE SEQUENCE [LARGE SCALE GENOMIC DNA]</scope>
    <source>
        <strain evidence="7 8">HB171799</strain>
    </source>
</reference>
<feature type="transmembrane region" description="Helical" evidence="5">
    <location>
        <begin position="123"/>
        <end position="140"/>
    </location>
</feature>
<dbReference type="GO" id="GO:0016020">
    <property type="term" value="C:membrane"/>
    <property type="evidence" value="ECO:0007669"/>
    <property type="project" value="UniProtKB-SubCell"/>
</dbReference>
<sequence>MLQGVWSHLRPLLALNDTKRPVGFLITVALAMGMPGLIGAALGQFELGAGASIGGFACLYMRQTPIPQRLLTIAVATFGLCSAYMLGLLLNFSVWSMTLGLGLVSFWATYICRYFSVPAPGSFFFVLVVCIAAALPFDLSSVPERLGFLFLGCFGSMTLALAYSLLQKLRKTPLAQSPIELLEMRLIAVALEAGTIALFVAGSFLLAILLGFEKPYWVPISCAAILQGASFRAVWHRNVHRTVGTFIGFGLTSLLFALEPGPWLLAIAIVLLSFLIEFCVTRNYGLAVIFITPLTIILAEATHTSADVNSVIWQRVFDVILGSAIGFIGGWLLHRPGLYERLEQRIRRCLN</sequence>